<dbReference type="CDD" id="cd02995">
    <property type="entry name" value="PDI_a_PDI_a'_C"/>
    <property type="match status" value="1"/>
</dbReference>
<dbReference type="GO" id="GO:0006457">
    <property type="term" value="P:protein folding"/>
    <property type="evidence" value="ECO:0007669"/>
    <property type="project" value="TreeGrafter"/>
</dbReference>
<dbReference type="FunFam" id="3.40.30.10:FF:000042">
    <property type="entry name" value="protein disulfide-isomerase A2"/>
    <property type="match status" value="1"/>
</dbReference>
<evidence type="ECO:0000256" key="14">
    <source>
        <dbReference type="SAM" id="SignalP"/>
    </source>
</evidence>
<evidence type="ECO:0000256" key="3">
    <source>
        <dbReference type="ARBA" id="ARBA00006347"/>
    </source>
</evidence>
<dbReference type="NCBIfam" id="TIGR01130">
    <property type="entry name" value="ER_PDI_fam"/>
    <property type="match status" value="1"/>
</dbReference>
<dbReference type="OrthoDB" id="427280at2759"/>
<evidence type="ECO:0000256" key="8">
    <source>
        <dbReference type="ARBA" id="ARBA00023157"/>
    </source>
</evidence>
<dbReference type="PROSITE" id="PS00194">
    <property type="entry name" value="THIOREDOXIN_1"/>
    <property type="match status" value="2"/>
</dbReference>
<dbReference type="FunFam" id="3.40.30.10:FF:000023">
    <property type="entry name" value="Protein disulfide-isomerase"/>
    <property type="match status" value="1"/>
</dbReference>
<comment type="catalytic activity">
    <reaction evidence="1">
        <text>Catalyzes the rearrangement of -S-S- bonds in proteins.</text>
        <dbReference type="EC" id="5.3.4.1"/>
    </reaction>
</comment>
<dbReference type="InterPro" id="IPR013766">
    <property type="entry name" value="Thioredoxin_domain"/>
</dbReference>
<dbReference type="GO" id="GO:0034976">
    <property type="term" value="P:response to endoplasmic reticulum stress"/>
    <property type="evidence" value="ECO:0007669"/>
    <property type="project" value="TreeGrafter"/>
</dbReference>
<keyword evidence="7" id="KW-0256">Endoplasmic reticulum</keyword>
<feature type="domain" description="Thioredoxin" evidence="15">
    <location>
        <begin position="422"/>
        <end position="576"/>
    </location>
</feature>
<keyword evidence="5 14" id="KW-0732">Signal</keyword>
<feature type="disulfide bond" description="Redox-active" evidence="13">
    <location>
        <begin position="127"/>
        <end position="130"/>
    </location>
</feature>
<dbReference type="PANTHER" id="PTHR18929">
    <property type="entry name" value="PROTEIN DISULFIDE ISOMERASE"/>
    <property type="match status" value="1"/>
</dbReference>
<evidence type="ECO:0000256" key="10">
    <source>
        <dbReference type="ARBA" id="ARBA00023235"/>
    </source>
</evidence>
<dbReference type="Proteomes" id="UP000886520">
    <property type="component" value="Chromosome 25"/>
</dbReference>
<dbReference type="GO" id="GO:0005788">
    <property type="term" value="C:endoplasmic reticulum lumen"/>
    <property type="evidence" value="ECO:0007669"/>
    <property type="project" value="UniProtKB-SubCell"/>
</dbReference>
<gene>
    <name evidence="16" type="ORF">GOP47_0025389</name>
</gene>
<keyword evidence="8 13" id="KW-1015">Disulfide bond</keyword>
<keyword evidence="6" id="KW-0677">Repeat</keyword>
<proteinExistence type="inferred from homology"/>
<comment type="subcellular location">
    <subcellularLocation>
        <location evidence="2">Endoplasmic reticulum lumen</location>
    </subcellularLocation>
</comment>
<comment type="caution">
    <text evidence="16">The sequence shown here is derived from an EMBL/GenBank/DDBJ whole genome shotgun (WGS) entry which is preliminary data.</text>
</comment>
<dbReference type="GO" id="GO:0003756">
    <property type="term" value="F:protein disulfide isomerase activity"/>
    <property type="evidence" value="ECO:0007669"/>
    <property type="project" value="UniProtKB-EC"/>
</dbReference>
<feature type="signal peptide" evidence="14">
    <location>
        <begin position="1"/>
        <end position="26"/>
    </location>
</feature>
<evidence type="ECO:0000256" key="1">
    <source>
        <dbReference type="ARBA" id="ARBA00001182"/>
    </source>
</evidence>
<evidence type="ECO:0000256" key="11">
    <source>
        <dbReference type="ARBA" id="ARBA00023284"/>
    </source>
</evidence>
<keyword evidence="9" id="KW-0325">Glycoprotein</keyword>
<protein>
    <recommendedName>
        <fullName evidence="12">Protein disulfide isomerase-like 1-4</fullName>
        <ecNumber evidence="4">5.3.4.1</ecNumber>
    </recommendedName>
</protein>
<dbReference type="CDD" id="cd02981">
    <property type="entry name" value="PDI_b_family"/>
    <property type="match status" value="1"/>
</dbReference>
<evidence type="ECO:0000256" key="9">
    <source>
        <dbReference type="ARBA" id="ARBA00023180"/>
    </source>
</evidence>
<feature type="domain" description="Thioredoxin" evidence="15">
    <location>
        <begin position="70"/>
        <end position="205"/>
    </location>
</feature>
<dbReference type="InterPro" id="IPR017937">
    <property type="entry name" value="Thioredoxin_CS"/>
</dbReference>
<feature type="disulfide bond" description="Redox-active" evidence="13">
    <location>
        <begin position="469"/>
        <end position="472"/>
    </location>
</feature>
<feature type="chain" id="PRO_5038955967" description="Protein disulfide isomerase-like 1-4" evidence="14">
    <location>
        <begin position="27"/>
        <end position="603"/>
    </location>
</feature>
<dbReference type="Gene3D" id="3.40.30.10">
    <property type="entry name" value="Glutaredoxin"/>
    <property type="match status" value="4"/>
</dbReference>
<organism evidence="16 17">
    <name type="scientific">Adiantum capillus-veneris</name>
    <name type="common">Maidenhair fern</name>
    <dbReference type="NCBI Taxonomy" id="13818"/>
    <lineage>
        <taxon>Eukaryota</taxon>
        <taxon>Viridiplantae</taxon>
        <taxon>Streptophyta</taxon>
        <taxon>Embryophyta</taxon>
        <taxon>Tracheophyta</taxon>
        <taxon>Polypodiopsida</taxon>
        <taxon>Polypodiidae</taxon>
        <taxon>Polypodiales</taxon>
        <taxon>Pteridineae</taxon>
        <taxon>Pteridaceae</taxon>
        <taxon>Vittarioideae</taxon>
        <taxon>Adiantum</taxon>
    </lineage>
</organism>
<keyword evidence="11 13" id="KW-0676">Redox-active center</keyword>
<dbReference type="EC" id="5.3.4.1" evidence="4"/>
<dbReference type="PANTHER" id="PTHR18929:SF246">
    <property type="entry name" value="PROTEIN DISULFIDE ISOMERASE-LIKE 1-4"/>
    <property type="match status" value="1"/>
</dbReference>
<evidence type="ECO:0000256" key="4">
    <source>
        <dbReference type="ARBA" id="ARBA00012723"/>
    </source>
</evidence>
<dbReference type="FunFam" id="3.40.30.10:FF:000134">
    <property type="entry name" value="Protein disulfide-isomerase"/>
    <property type="match status" value="1"/>
</dbReference>
<comment type="similarity">
    <text evidence="3">Belongs to the protein disulfide isomerase family.</text>
</comment>
<evidence type="ECO:0000256" key="7">
    <source>
        <dbReference type="ARBA" id="ARBA00022824"/>
    </source>
</evidence>
<name>A0A9D4U1D6_ADICA</name>
<dbReference type="AlphaFoldDB" id="A0A9D4U1D6"/>
<evidence type="ECO:0000259" key="15">
    <source>
        <dbReference type="PROSITE" id="PS51352"/>
    </source>
</evidence>
<dbReference type="PROSITE" id="PS51352">
    <property type="entry name" value="THIOREDOXIN_2"/>
    <property type="match status" value="2"/>
</dbReference>
<dbReference type="Pfam" id="PF13848">
    <property type="entry name" value="Thioredoxin_6"/>
    <property type="match status" value="1"/>
</dbReference>
<dbReference type="Pfam" id="PF00085">
    <property type="entry name" value="Thioredoxin"/>
    <property type="match status" value="2"/>
</dbReference>
<dbReference type="FunFam" id="3.40.30.10:FF:000109">
    <property type="entry name" value="Protein disulfide-isomerase"/>
    <property type="match status" value="1"/>
</dbReference>
<reference evidence="16" key="1">
    <citation type="submission" date="2021-01" db="EMBL/GenBank/DDBJ databases">
        <title>Adiantum capillus-veneris genome.</title>
        <authorList>
            <person name="Fang Y."/>
            <person name="Liao Q."/>
        </authorList>
    </citation>
    <scope>NUCLEOTIDE SEQUENCE</scope>
    <source>
        <strain evidence="16">H3</strain>
        <tissue evidence="16">Leaf</tissue>
    </source>
</reference>
<evidence type="ECO:0000256" key="2">
    <source>
        <dbReference type="ARBA" id="ARBA00004319"/>
    </source>
</evidence>
<accession>A0A9D4U1D6</accession>
<evidence type="ECO:0000313" key="17">
    <source>
        <dbReference type="Proteomes" id="UP000886520"/>
    </source>
</evidence>
<dbReference type="EMBL" id="JABFUD020000025">
    <property type="protein sequence ID" value="KAI5059070.1"/>
    <property type="molecule type" value="Genomic_DNA"/>
</dbReference>
<dbReference type="InterPro" id="IPR036249">
    <property type="entry name" value="Thioredoxin-like_sf"/>
</dbReference>
<dbReference type="CDD" id="cd02961">
    <property type="entry name" value="PDI_a_family"/>
    <property type="match status" value="1"/>
</dbReference>
<evidence type="ECO:0000313" key="16">
    <source>
        <dbReference type="EMBL" id="KAI5059070.1"/>
    </source>
</evidence>
<dbReference type="InterPro" id="IPR005792">
    <property type="entry name" value="Prot_disulphide_isomerase"/>
</dbReference>
<keyword evidence="17" id="KW-1185">Reference proteome</keyword>
<dbReference type="PRINTS" id="PR00421">
    <property type="entry name" value="THIOREDOXIN"/>
</dbReference>
<keyword evidence="10" id="KW-0413">Isomerase</keyword>
<sequence length="603" mass="66982">MAASVLRAPLCVLFCVAILFLSTVNASYPELDQSEIEALGLSEEDLITFDGEEHDGDYEHEYEEYEEAAVEHDEGLAEFKESEGDGNGHGGDEDSSHVDVVVLTESNFSTFLDANRFTMVEFYAPWCGHCQSLAPEYAAAATELLTYSVPVPLAKVDATEYPDLAQKYEVEGFPTILFFVNGKPKPYSYHRNREAIVTWVKKRVGPAVAKVVSINDAETILASGSTVVVAFFEKLAGPEVEEFTVAAQQEDDVLFYQIESQEIMEAFSFPKAAKAPALVLLKNASERVVFYDGIFKKDSLSEFITANKLPLVSSFNSDTATEIFESSIKKQILLFASPEDFQKILPIFEEAAKSFKGKIIFVHVDTSNEEAGKPIMHFFGVDAEKPMIVGFTVSEDQPKTYLFEDEMTFDNIKDFATSFLDNKLKQFYKSQPLPDTNNGDVTVVVGNNFDEIVLDESKDVLLEIYAPWCGHCQALEPIYAKLAKALRNVESLVIAKMDGTTNEHSRAQVDGYPTILFFAAGNKNFDPIVVDSERSVKGLYQFVKHNAGIPFTLSKAQKTNETSTSETMKALDQTEAARTEEAIETLKATEHIQDAQSQVKDEL</sequence>
<evidence type="ECO:0000256" key="12">
    <source>
        <dbReference type="ARBA" id="ARBA00069403"/>
    </source>
</evidence>
<dbReference type="SUPFAM" id="SSF52833">
    <property type="entry name" value="Thioredoxin-like"/>
    <property type="match status" value="4"/>
</dbReference>
<evidence type="ECO:0000256" key="13">
    <source>
        <dbReference type="PIRSR" id="PIRSR605792-51"/>
    </source>
</evidence>
<evidence type="ECO:0000256" key="5">
    <source>
        <dbReference type="ARBA" id="ARBA00022729"/>
    </source>
</evidence>
<dbReference type="CDD" id="cd02982">
    <property type="entry name" value="PDI_b'_family"/>
    <property type="match status" value="1"/>
</dbReference>
<evidence type="ECO:0000256" key="6">
    <source>
        <dbReference type="ARBA" id="ARBA00022737"/>
    </source>
</evidence>